<dbReference type="SUPFAM" id="SSF57850">
    <property type="entry name" value="RING/U-box"/>
    <property type="match status" value="1"/>
</dbReference>
<evidence type="ECO:0000259" key="5">
    <source>
        <dbReference type="PROSITE" id="PS51292"/>
    </source>
</evidence>
<organism evidence="6 7">
    <name type="scientific">Beta vulgaris subsp. vulgaris</name>
    <name type="common">Beet</name>
    <dbReference type="NCBI Taxonomy" id="3555"/>
    <lineage>
        <taxon>Eukaryota</taxon>
        <taxon>Viridiplantae</taxon>
        <taxon>Streptophyta</taxon>
        <taxon>Embryophyta</taxon>
        <taxon>Tracheophyta</taxon>
        <taxon>Spermatophyta</taxon>
        <taxon>Magnoliopsida</taxon>
        <taxon>eudicotyledons</taxon>
        <taxon>Gunneridae</taxon>
        <taxon>Pentapetalae</taxon>
        <taxon>Caryophyllales</taxon>
        <taxon>Chenopodiaceae</taxon>
        <taxon>Betoideae</taxon>
        <taxon>Beta</taxon>
    </lineage>
</organism>
<dbReference type="InterPro" id="IPR013083">
    <property type="entry name" value="Znf_RING/FYVE/PHD"/>
</dbReference>
<feature type="transmembrane region" description="Helical" evidence="4">
    <location>
        <begin position="382"/>
        <end position="409"/>
    </location>
</feature>
<dbReference type="SMART" id="SM00744">
    <property type="entry name" value="RINGv"/>
    <property type="match status" value="1"/>
</dbReference>
<keyword evidence="4" id="KW-0472">Membrane</keyword>
<keyword evidence="2" id="KW-0863">Zinc-finger</keyword>
<keyword evidence="4" id="KW-1133">Transmembrane helix</keyword>
<evidence type="ECO:0000256" key="1">
    <source>
        <dbReference type="ARBA" id="ARBA00022723"/>
    </source>
</evidence>
<feature type="transmembrane region" description="Helical" evidence="4">
    <location>
        <begin position="297"/>
        <end position="316"/>
    </location>
</feature>
<evidence type="ECO:0000256" key="3">
    <source>
        <dbReference type="ARBA" id="ARBA00022833"/>
    </source>
</evidence>
<dbReference type="OMA" id="KEYIWSY"/>
<dbReference type="PANTHER" id="PTHR46158:SF11">
    <property type="entry name" value="ZINC FINGER PROTEIN"/>
    <property type="match status" value="1"/>
</dbReference>
<dbReference type="OrthoDB" id="435038at2759"/>
<feature type="domain" description="RING-CH-type" evidence="5">
    <location>
        <begin position="210"/>
        <end position="271"/>
    </location>
</feature>
<dbReference type="eggNOG" id="KOG1609">
    <property type="taxonomic scope" value="Eukaryota"/>
</dbReference>
<dbReference type="Gramene" id="KMS96138">
    <property type="protein sequence ID" value="KMS96138"/>
    <property type="gene ID" value="BVRB_001740"/>
</dbReference>
<proteinExistence type="predicted"/>
<keyword evidence="1" id="KW-0479">Metal-binding</keyword>
<feature type="transmembrane region" description="Helical" evidence="4">
    <location>
        <begin position="356"/>
        <end position="375"/>
    </location>
</feature>
<dbReference type="Pfam" id="PF12906">
    <property type="entry name" value="RINGv"/>
    <property type="match status" value="1"/>
</dbReference>
<evidence type="ECO:0000256" key="4">
    <source>
        <dbReference type="SAM" id="Phobius"/>
    </source>
</evidence>
<accession>A0A0J8B860</accession>
<dbReference type="GO" id="GO:0008270">
    <property type="term" value="F:zinc ion binding"/>
    <property type="evidence" value="ECO:0007669"/>
    <property type="project" value="UniProtKB-KW"/>
</dbReference>
<keyword evidence="7" id="KW-1185">Reference proteome</keyword>
<feature type="transmembrane region" description="Helical" evidence="4">
    <location>
        <begin position="328"/>
        <end position="350"/>
    </location>
</feature>
<keyword evidence="4" id="KW-0812">Transmembrane</keyword>
<dbReference type="AlphaFoldDB" id="A0A0J8B860"/>
<dbReference type="CDD" id="cd16495">
    <property type="entry name" value="RING_CH-C4HC3_MARCH"/>
    <property type="match status" value="1"/>
</dbReference>
<gene>
    <name evidence="6" type="ORF">BVRB_001740</name>
</gene>
<sequence>MQPSQQVCVSITQQDHEQVNSNDVQTVSEIQSTSDSKREIPNLSLQIPSKPAIFTSIQGGDGSLNSQVSSRCGASSSGSFLRGLSFKKKINSVKGEESLLLNQNSRAVVGSPTFSRVLSKFRWTRCSSLPGPAFDPSPEVTTPASARTASEFQRLYKGVVNKSVSRSLSVPGINVVIIRSPSFMANKVHNLSDLDDQRTLSSPGCDNDEEIPEDEAICRICFDACEEGNTLKMECSCKGALQLIHEECAVKWFSTRTNKNCDVCGQEVQNLPVMVLRVSSAPQRNNGQEQSRQTISAWQDFVVLVLISSICYFFFLEQLLIQDLKTQAIMIAAPFAFTMGIIASILAIVLAMREYIWTYAAVEFAFVAVILCLFYNVLHLNAVYSVLVSSILGFSVTLSLNSLYIHFFYWRVRAPENSSNA</sequence>
<dbReference type="PROSITE" id="PS51292">
    <property type="entry name" value="ZF_RING_CH"/>
    <property type="match status" value="1"/>
</dbReference>
<dbReference type="Gene3D" id="3.30.40.10">
    <property type="entry name" value="Zinc/RING finger domain, C3HC4 (zinc finger)"/>
    <property type="match status" value="1"/>
</dbReference>
<name>A0A0J8B860_BETVV</name>
<evidence type="ECO:0000313" key="6">
    <source>
        <dbReference type="EMBL" id="KMS96138.1"/>
    </source>
</evidence>
<protein>
    <recommendedName>
        <fullName evidence="5">RING-CH-type domain-containing protein</fullName>
    </recommendedName>
</protein>
<dbReference type="EMBL" id="KQ090406">
    <property type="protein sequence ID" value="KMS96138.1"/>
    <property type="molecule type" value="Genomic_DNA"/>
</dbReference>
<keyword evidence="3" id="KW-0862">Zinc</keyword>
<dbReference type="KEGG" id="bvg:104883546"/>
<dbReference type="PANTHER" id="PTHR46158">
    <property type="entry name" value="OS02G0165000 PROTEIN"/>
    <property type="match status" value="1"/>
</dbReference>
<reference evidence="6 7" key="1">
    <citation type="journal article" date="2014" name="Nature">
        <title>The genome of the recently domesticated crop plant sugar beet (Beta vulgaris).</title>
        <authorList>
            <person name="Dohm J.C."/>
            <person name="Minoche A.E."/>
            <person name="Holtgrawe D."/>
            <person name="Capella-Gutierrez S."/>
            <person name="Zakrzewski F."/>
            <person name="Tafer H."/>
            <person name="Rupp O."/>
            <person name="Sorensen T.R."/>
            <person name="Stracke R."/>
            <person name="Reinhardt R."/>
            <person name="Goesmann A."/>
            <person name="Kraft T."/>
            <person name="Schulz B."/>
            <person name="Stadler P.F."/>
            <person name="Schmidt T."/>
            <person name="Gabaldon T."/>
            <person name="Lehrach H."/>
            <person name="Weisshaar B."/>
            <person name="Himmelbauer H."/>
        </authorList>
    </citation>
    <scope>NUCLEOTIDE SEQUENCE [LARGE SCALE GENOMIC DNA]</scope>
    <source>
        <tissue evidence="6">Taproot</tissue>
    </source>
</reference>
<dbReference type="InterPro" id="IPR011016">
    <property type="entry name" value="Znf_RING-CH"/>
</dbReference>
<evidence type="ECO:0000256" key="2">
    <source>
        <dbReference type="ARBA" id="ARBA00022771"/>
    </source>
</evidence>
<dbReference type="Proteomes" id="UP000035740">
    <property type="component" value="Unassembled WGS sequence"/>
</dbReference>
<evidence type="ECO:0000313" key="7">
    <source>
        <dbReference type="Proteomes" id="UP000035740"/>
    </source>
</evidence>